<feature type="binding site" evidence="7">
    <location>
        <position position="114"/>
    </location>
    <ligand>
        <name>tRNA</name>
        <dbReference type="ChEBI" id="CHEBI:17843"/>
    </ligand>
</feature>
<keyword evidence="9" id="KW-1185">Reference proteome</keyword>
<feature type="binding site" evidence="7">
    <location>
        <position position="14"/>
    </location>
    <ligand>
        <name>tRNA</name>
        <dbReference type="ChEBI" id="CHEBI:17843"/>
    </ligand>
</feature>
<evidence type="ECO:0000313" key="9">
    <source>
        <dbReference type="Proteomes" id="UP001484199"/>
    </source>
</evidence>
<feature type="active site" description="Proton acceptor" evidence="7">
    <location>
        <position position="19"/>
    </location>
</feature>
<dbReference type="NCBIfam" id="TIGR00447">
    <property type="entry name" value="pth"/>
    <property type="match status" value="1"/>
</dbReference>
<dbReference type="GO" id="GO:0016787">
    <property type="term" value="F:hydrolase activity"/>
    <property type="evidence" value="ECO:0007669"/>
    <property type="project" value="UniProtKB-KW"/>
</dbReference>
<keyword evidence="3 7" id="KW-0378">Hydrolase</keyword>
<evidence type="ECO:0000256" key="5">
    <source>
        <dbReference type="ARBA" id="ARBA00038063"/>
    </source>
</evidence>
<sequence>MKLIVGLGNPGYIYDNTPHNIGFMMIDFFLDYLYKQKYQIQTEILNSVYQLQMNEKKIILFKPQKYMNLSGIAINEIMHKYKINIKDILVLYDDIYLKAGFFKLKEKSGHGGHNGIRNIIDILRTDQFKRLKIGVEYNSSVSLNKYVLGNFDVKIKENIFNKFSVFIDILLYFIEGLTIEKILNLVNKN</sequence>
<feature type="binding site" evidence="7">
    <location>
        <position position="68"/>
    </location>
    <ligand>
        <name>tRNA</name>
        <dbReference type="ChEBI" id="CHEBI:17843"/>
    </ligand>
</feature>
<accession>A0ABZ2U893</accession>
<dbReference type="InterPro" id="IPR018171">
    <property type="entry name" value="Pept_tRNA_hydro_CS"/>
</dbReference>
<name>A0ABZ2U893_ASHYP</name>
<dbReference type="PROSITE" id="PS01196">
    <property type="entry name" value="PEPT_TRNA_HYDROL_2"/>
    <property type="match status" value="1"/>
</dbReference>
<evidence type="ECO:0000256" key="4">
    <source>
        <dbReference type="ARBA" id="ARBA00022884"/>
    </source>
</evidence>
<evidence type="ECO:0000256" key="2">
    <source>
        <dbReference type="ARBA" id="ARBA00022555"/>
    </source>
</evidence>
<evidence type="ECO:0000256" key="7">
    <source>
        <dbReference type="HAMAP-Rule" id="MF_00083"/>
    </source>
</evidence>
<dbReference type="EMBL" id="CP146843">
    <property type="protein sequence ID" value="WYY26420.1"/>
    <property type="molecule type" value="Genomic_DNA"/>
</dbReference>
<gene>
    <name evidence="7" type="primary">pth</name>
    <name evidence="8" type="ORF">AshY1_02890</name>
</gene>
<comment type="function">
    <text evidence="7">Catalyzes the release of premature peptidyl moieties from peptidyl-tRNA molecules trapped in stalled 50S ribosomal subunits, and thus maintains levels of free tRNAs and 50S ribosomes.</text>
</comment>
<dbReference type="RefSeq" id="WP_341266824.1">
    <property type="nucleotide sequence ID" value="NZ_CP146843.1"/>
</dbReference>
<comment type="function">
    <text evidence="7">Hydrolyzes ribosome-free peptidyl-tRNAs (with 1 or more amino acids incorporated), which drop off the ribosome during protein synthesis, or as a result of ribosome stalling.</text>
</comment>
<feature type="binding site" evidence="7">
    <location>
        <position position="66"/>
    </location>
    <ligand>
        <name>tRNA</name>
        <dbReference type="ChEBI" id="CHEBI:17843"/>
    </ligand>
</feature>
<dbReference type="CDD" id="cd00462">
    <property type="entry name" value="PTH"/>
    <property type="match status" value="1"/>
</dbReference>
<feature type="site" description="Stabilizes the basic form of H active site to accept a proton" evidence="7">
    <location>
        <position position="93"/>
    </location>
</feature>
<dbReference type="InterPro" id="IPR036416">
    <property type="entry name" value="Pept_tRNA_hydro_sf"/>
</dbReference>
<evidence type="ECO:0000256" key="3">
    <source>
        <dbReference type="ARBA" id="ARBA00022801"/>
    </source>
</evidence>
<comment type="subcellular location">
    <subcellularLocation>
        <location evidence="7">Cytoplasm</location>
    </subcellularLocation>
</comment>
<keyword evidence="2 7" id="KW-0820">tRNA-binding</keyword>
<proteinExistence type="inferred from homology"/>
<dbReference type="Pfam" id="PF01195">
    <property type="entry name" value="Pept_tRNA_hydro"/>
    <property type="match status" value="1"/>
</dbReference>
<keyword evidence="7" id="KW-0963">Cytoplasm</keyword>
<evidence type="ECO:0000256" key="1">
    <source>
        <dbReference type="ARBA" id="ARBA00013260"/>
    </source>
</evidence>
<dbReference type="Gene3D" id="3.40.50.1470">
    <property type="entry name" value="Peptidyl-tRNA hydrolase"/>
    <property type="match status" value="1"/>
</dbReference>
<comment type="subunit">
    <text evidence="7">Monomer.</text>
</comment>
<dbReference type="InterPro" id="IPR001328">
    <property type="entry name" value="Pept_tRNA_hydro"/>
</dbReference>
<protein>
    <recommendedName>
        <fullName evidence="6 7">Peptidyl-tRNA hydrolase</fullName>
        <shortName evidence="7">Pth</shortName>
        <ecNumber evidence="1 7">3.1.1.29</ecNumber>
    </recommendedName>
</protein>
<comment type="similarity">
    <text evidence="5 7">Belongs to the PTH family.</text>
</comment>
<keyword evidence="4 7" id="KW-0694">RNA-binding</keyword>
<evidence type="ECO:0000313" key="8">
    <source>
        <dbReference type="EMBL" id="WYY26420.1"/>
    </source>
</evidence>
<comment type="catalytic activity">
    <reaction evidence="7">
        <text>an N-acyl-L-alpha-aminoacyl-tRNA + H2O = an N-acyl-L-amino acid + a tRNA + H(+)</text>
        <dbReference type="Rhea" id="RHEA:54448"/>
        <dbReference type="Rhea" id="RHEA-COMP:10123"/>
        <dbReference type="Rhea" id="RHEA-COMP:13883"/>
        <dbReference type="ChEBI" id="CHEBI:15377"/>
        <dbReference type="ChEBI" id="CHEBI:15378"/>
        <dbReference type="ChEBI" id="CHEBI:59874"/>
        <dbReference type="ChEBI" id="CHEBI:78442"/>
        <dbReference type="ChEBI" id="CHEBI:138191"/>
        <dbReference type="EC" id="3.1.1.29"/>
    </reaction>
</comment>
<organism evidence="8 9">
    <name type="scientific">Ash yellows phytoplasma</name>
    <dbReference type="NCBI Taxonomy" id="35780"/>
    <lineage>
        <taxon>Bacteria</taxon>
        <taxon>Bacillati</taxon>
        <taxon>Mycoplasmatota</taxon>
        <taxon>Mollicutes</taxon>
        <taxon>Acholeplasmatales</taxon>
        <taxon>Acholeplasmataceae</taxon>
        <taxon>Candidatus Phytoplasma</taxon>
        <taxon>16SrVII (Ash yellows group)</taxon>
    </lineage>
</organism>
<dbReference type="EC" id="3.1.1.29" evidence="1 7"/>
<dbReference type="SUPFAM" id="SSF53178">
    <property type="entry name" value="Peptidyl-tRNA hydrolase-like"/>
    <property type="match status" value="1"/>
</dbReference>
<feature type="site" description="Discriminates between blocked and unblocked aminoacyl-tRNA" evidence="7">
    <location>
        <position position="9"/>
    </location>
</feature>
<evidence type="ECO:0000256" key="6">
    <source>
        <dbReference type="ARBA" id="ARBA00050038"/>
    </source>
</evidence>
<dbReference type="PANTHER" id="PTHR17224:SF1">
    <property type="entry name" value="PEPTIDYL-TRNA HYDROLASE"/>
    <property type="match status" value="1"/>
</dbReference>
<dbReference type="PANTHER" id="PTHR17224">
    <property type="entry name" value="PEPTIDYL-TRNA HYDROLASE"/>
    <property type="match status" value="1"/>
</dbReference>
<dbReference type="HAMAP" id="MF_00083">
    <property type="entry name" value="Pept_tRNA_hydro_bact"/>
    <property type="match status" value="1"/>
</dbReference>
<reference evidence="8" key="1">
    <citation type="submission" date="2024-03" db="EMBL/GenBank/DDBJ databases">
        <title>The Complete Genome of 'Candidatus Phytoplasma fraxini' AshY1 from the Ash Yellows Group.</title>
        <authorList>
            <person name="Boehm J.W."/>
            <person name="Huettel B."/>
            <person name="Schneider B."/>
            <person name="Kube M."/>
        </authorList>
    </citation>
    <scope>NUCLEOTIDE SEQUENCE [LARGE SCALE GENOMIC DNA]</scope>
    <source>
        <strain evidence="8">AshY1</strain>
    </source>
</reference>
<dbReference type="Proteomes" id="UP001484199">
    <property type="component" value="Chromosome"/>
</dbReference>